<dbReference type="PANTHER" id="PTHR30483">
    <property type="entry name" value="LEUCINE-SPECIFIC-BINDING PROTEIN"/>
    <property type="match status" value="1"/>
</dbReference>
<dbReference type="InterPro" id="IPR051010">
    <property type="entry name" value="BCAA_transport"/>
</dbReference>
<sequence>MSIDLGGAMPHPHIMKRRWPVLVAAGATLAGAVACSSGAASGGRSGGSGSLACRDGRILVGIAKADSGFASFFDVAGKRGLEVAVQEINARGGVKGCKIQTIAGDTKSDPAIAAQVARSLITKGAQILVVADDFDTGVAAARIGQREGLLTLSLAASSTVFGKAVGDRFFSGGITTTELGLGQARYALDRKWTSTFQVLDPGLAYFTEQDAAYRRLYEGGGGKVGGVDRVDSLGGQSDFSSTISKIKAARPDVVQALAVFPAVGTFVKQLRAAGVDTPVLGNITLQTRELPKLVGAGRADDIYYAAQVYFDGAGTDPKTDPAIATFAKTYEKMFGHFPEQANAPGAYQTFLAIDTALQRKDVTDAASAAKAIREQRGLKVPGGTLDQWKDGYAVWSPTIVGLEGGRFTSVTAYNATSLRSGAA</sequence>
<protein>
    <submittedName>
        <fullName evidence="4">ABC transporter substrate-binding protein</fullName>
    </submittedName>
</protein>
<keyword evidence="5" id="KW-1185">Reference proteome</keyword>
<gene>
    <name evidence="4" type="ORF">GNZ18_11605</name>
</gene>
<dbReference type="AlphaFoldDB" id="A0A7K1KYG8"/>
<dbReference type="PANTHER" id="PTHR30483:SF6">
    <property type="entry name" value="PERIPLASMIC BINDING PROTEIN OF ABC TRANSPORTER FOR NATURAL AMINO ACIDS"/>
    <property type="match status" value="1"/>
</dbReference>
<dbReference type="InterPro" id="IPR028082">
    <property type="entry name" value="Peripla_BP_I"/>
</dbReference>
<comment type="caution">
    <text evidence="4">The sequence shown here is derived from an EMBL/GenBank/DDBJ whole genome shotgun (WGS) entry which is preliminary data.</text>
</comment>
<organism evidence="4 5">
    <name type="scientific">Actinomadura litoris</name>
    <dbReference type="NCBI Taxonomy" id="2678616"/>
    <lineage>
        <taxon>Bacteria</taxon>
        <taxon>Bacillati</taxon>
        <taxon>Actinomycetota</taxon>
        <taxon>Actinomycetes</taxon>
        <taxon>Streptosporangiales</taxon>
        <taxon>Thermomonosporaceae</taxon>
        <taxon>Actinomadura</taxon>
    </lineage>
</organism>
<evidence type="ECO:0000313" key="5">
    <source>
        <dbReference type="Proteomes" id="UP000432015"/>
    </source>
</evidence>
<dbReference type="Proteomes" id="UP000432015">
    <property type="component" value="Unassembled WGS sequence"/>
</dbReference>
<dbReference type="Pfam" id="PF13458">
    <property type="entry name" value="Peripla_BP_6"/>
    <property type="match status" value="1"/>
</dbReference>
<evidence type="ECO:0000256" key="2">
    <source>
        <dbReference type="ARBA" id="ARBA00022729"/>
    </source>
</evidence>
<name>A0A7K1KYG8_9ACTN</name>
<dbReference type="EMBL" id="WOFH01000004">
    <property type="protein sequence ID" value="MUN37244.1"/>
    <property type="molecule type" value="Genomic_DNA"/>
</dbReference>
<dbReference type="InterPro" id="IPR028081">
    <property type="entry name" value="Leu-bd"/>
</dbReference>
<dbReference type="SUPFAM" id="SSF53822">
    <property type="entry name" value="Periplasmic binding protein-like I"/>
    <property type="match status" value="1"/>
</dbReference>
<proteinExistence type="inferred from homology"/>
<evidence type="ECO:0000313" key="4">
    <source>
        <dbReference type="EMBL" id="MUN37244.1"/>
    </source>
</evidence>
<keyword evidence="2" id="KW-0732">Signal</keyword>
<comment type="similarity">
    <text evidence="1">Belongs to the leucine-binding protein family.</text>
</comment>
<accession>A0A7K1KYG8</accession>
<evidence type="ECO:0000259" key="3">
    <source>
        <dbReference type="Pfam" id="PF13458"/>
    </source>
</evidence>
<feature type="domain" description="Leucine-binding protein" evidence="3">
    <location>
        <begin position="60"/>
        <end position="388"/>
    </location>
</feature>
<dbReference type="Gene3D" id="3.40.50.2300">
    <property type="match status" value="2"/>
</dbReference>
<evidence type="ECO:0000256" key="1">
    <source>
        <dbReference type="ARBA" id="ARBA00010062"/>
    </source>
</evidence>
<reference evidence="4 5" key="1">
    <citation type="submission" date="2019-11" db="EMBL/GenBank/DDBJ databases">
        <authorList>
            <person name="Cao P."/>
        </authorList>
    </citation>
    <scope>NUCLEOTIDE SEQUENCE [LARGE SCALE GENOMIC DNA]</scope>
    <source>
        <strain evidence="4 5">NEAU-AAG5</strain>
    </source>
</reference>